<geneLocation type="plasmid" evidence="1 2">
    <name>unnamed5</name>
</geneLocation>
<sequence length="52" mass="5523">MAAQYLADLGAEVIKIERASLGKDARQFGPPFAQRAAGTMSSEDFAAHLVQS</sequence>
<keyword evidence="2" id="KW-1185">Reference proteome</keyword>
<dbReference type="InterPro" id="IPR003673">
    <property type="entry name" value="CoA-Trfase_fam_III"/>
</dbReference>
<evidence type="ECO:0000313" key="1">
    <source>
        <dbReference type="EMBL" id="QIK42525.1"/>
    </source>
</evidence>
<dbReference type="EMBL" id="CP049816">
    <property type="protein sequence ID" value="QIK42525.1"/>
    <property type="molecule type" value="Genomic_DNA"/>
</dbReference>
<dbReference type="Proteomes" id="UP000500791">
    <property type="component" value="Plasmid unnamed5"/>
</dbReference>
<proteinExistence type="predicted"/>
<name>A0A6G7VRM3_9RHOB</name>
<dbReference type="KEGG" id="mon:G8E03_16890"/>
<dbReference type="GO" id="GO:0003824">
    <property type="term" value="F:catalytic activity"/>
    <property type="evidence" value="ECO:0007669"/>
    <property type="project" value="InterPro"/>
</dbReference>
<dbReference type="Gene3D" id="3.40.50.10540">
    <property type="entry name" value="Crotonobetainyl-coa:carnitine coa-transferase, domain 1"/>
    <property type="match status" value="1"/>
</dbReference>
<dbReference type="Pfam" id="PF02515">
    <property type="entry name" value="CoA_transf_3"/>
    <property type="match status" value="1"/>
</dbReference>
<dbReference type="InterPro" id="IPR023606">
    <property type="entry name" value="CoA-Trfase_III_dom_1_sf"/>
</dbReference>
<organism evidence="1 2">
    <name type="scientific">Pontivivens nitratireducens</name>
    <dbReference type="NCBI Taxonomy" id="2758038"/>
    <lineage>
        <taxon>Bacteria</taxon>
        <taxon>Pseudomonadati</taxon>
        <taxon>Pseudomonadota</taxon>
        <taxon>Alphaproteobacteria</taxon>
        <taxon>Rhodobacterales</taxon>
        <taxon>Paracoccaceae</taxon>
        <taxon>Pontivivens</taxon>
    </lineage>
</organism>
<dbReference type="RefSeq" id="WP_166195417.1">
    <property type="nucleotide sequence ID" value="NZ_CP049816.1"/>
</dbReference>
<gene>
    <name evidence="1" type="ORF">G8E03_16890</name>
</gene>
<reference evidence="1 2" key="1">
    <citation type="submission" date="2020-03" db="EMBL/GenBank/DDBJ databases">
        <title>Complete genome sequence of Monaibacterium sp. ALG8 with diverse plasmids.</title>
        <authorList>
            <person name="Sun C."/>
        </authorList>
    </citation>
    <scope>NUCLEOTIDE SEQUENCE [LARGE SCALE GENOMIC DNA]</scope>
    <source>
        <strain evidence="1 2">ALG8</strain>
        <plasmid evidence="1 2">unnamed5</plasmid>
    </source>
</reference>
<evidence type="ECO:0000313" key="2">
    <source>
        <dbReference type="Proteomes" id="UP000500791"/>
    </source>
</evidence>
<keyword evidence="1" id="KW-0614">Plasmid</keyword>
<dbReference type="AlphaFoldDB" id="A0A6G7VRM3"/>
<protein>
    <submittedName>
        <fullName evidence="1">Uncharacterized protein</fullName>
    </submittedName>
</protein>
<dbReference type="SUPFAM" id="SSF89796">
    <property type="entry name" value="CoA-transferase family III (CaiB/BaiF)"/>
    <property type="match status" value="1"/>
</dbReference>
<accession>A0A6G7VRM3</accession>